<gene>
    <name evidence="2" type="ORF">BZL30_7667</name>
</gene>
<feature type="compositionally biased region" description="Basic residues" evidence="1">
    <location>
        <begin position="18"/>
        <end position="28"/>
    </location>
</feature>
<sequence length="38" mass="4159">MCGYGFQSVSRVGDRPRTPPRVHCRGRSRTLGGDPLVS</sequence>
<comment type="caution">
    <text evidence="2">The sequence shown here is derived from an EMBL/GenBank/DDBJ whole genome shotgun (WGS) entry which is preliminary data.</text>
</comment>
<accession>A0A1V3WKP2</accession>
<dbReference type="AlphaFoldDB" id="A0A1V3WKP2"/>
<dbReference type="EMBL" id="MVBM01000008">
    <property type="protein sequence ID" value="OOK67537.1"/>
    <property type="molecule type" value="Genomic_DNA"/>
</dbReference>
<dbReference type="Proteomes" id="UP000189229">
    <property type="component" value="Unassembled WGS sequence"/>
</dbReference>
<proteinExistence type="predicted"/>
<protein>
    <submittedName>
        <fullName evidence="2">Uncharacterized protein</fullName>
    </submittedName>
</protein>
<name>A0A1V3WKP2_MYCKA</name>
<organism evidence="2 3">
    <name type="scientific">Mycobacterium kansasii</name>
    <dbReference type="NCBI Taxonomy" id="1768"/>
    <lineage>
        <taxon>Bacteria</taxon>
        <taxon>Bacillati</taxon>
        <taxon>Actinomycetota</taxon>
        <taxon>Actinomycetes</taxon>
        <taxon>Mycobacteriales</taxon>
        <taxon>Mycobacteriaceae</taxon>
        <taxon>Mycobacterium</taxon>
    </lineage>
</organism>
<reference evidence="2 3" key="1">
    <citation type="submission" date="2017-02" db="EMBL/GenBank/DDBJ databases">
        <title>Complete genome sequences of Mycobacterium kansasii strains isolated from rhesus macaques.</title>
        <authorList>
            <person name="Panda A."/>
            <person name="Nagaraj S."/>
            <person name="Zhao X."/>
            <person name="Tettelin H."/>
            <person name="Detolla L.J."/>
        </authorList>
    </citation>
    <scope>NUCLEOTIDE SEQUENCE [LARGE SCALE GENOMIC DNA]</scope>
    <source>
        <strain evidence="2 3">11-3813</strain>
    </source>
</reference>
<feature type="region of interest" description="Disordered" evidence="1">
    <location>
        <begin position="1"/>
        <end position="38"/>
    </location>
</feature>
<evidence type="ECO:0000313" key="2">
    <source>
        <dbReference type="EMBL" id="OOK67537.1"/>
    </source>
</evidence>
<evidence type="ECO:0000313" key="3">
    <source>
        <dbReference type="Proteomes" id="UP000189229"/>
    </source>
</evidence>
<evidence type="ECO:0000256" key="1">
    <source>
        <dbReference type="SAM" id="MobiDB-lite"/>
    </source>
</evidence>